<evidence type="ECO:0000313" key="2">
    <source>
        <dbReference type="EMBL" id="KAJ4820748.1"/>
    </source>
</evidence>
<dbReference type="GO" id="GO:0003964">
    <property type="term" value="F:RNA-directed DNA polymerase activity"/>
    <property type="evidence" value="ECO:0007669"/>
    <property type="project" value="UniProtKB-KW"/>
</dbReference>
<accession>A0AAV8HYB6</accession>
<dbReference type="Pfam" id="PF13966">
    <property type="entry name" value="zf-RVT"/>
    <property type="match status" value="1"/>
</dbReference>
<protein>
    <submittedName>
        <fullName evidence="2">RNA-directed DNA polymerase (Reverse transcriptase)-related family protein</fullName>
    </submittedName>
</protein>
<keyword evidence="2" id="KW-0548">Nucleotidyltransferase</keyword>
<organism evidence="2 3">
    <name type="scientific">Rhynchospora pubera</name>
    <dbReference type="NCBI Taxonomy" id="906938"/>
    <lineage>
        <taxon>Eukaryota</taxon>
        <taxon>Viridiplantae</taxon>
        <taxon>Streptophyta</taxon>
        <taxon>Embryophyta</taxon>
        <taxon>Tracheophyta</taxon>
        <taxon>Spermatophyta</taxon>
        <taxon>Magnoliopsida</taxon>
        <taxon>Liliopsida</taxon>
        <taxon>Poales</taxon>
        <taxon>Cyperaceae</taxon>
        <taxon>Cyperoideae</taxon>
        <taxon>Rhynchosporeae</taxon>
        <taxon>Rhynchospora</taxon>
    </lineage>
</organism>
<keyword evidence="2" id="KW-0695">RNA-directed DNA polymerase</keyword>
<sequence length="363" mass="42081">MPIHLMQVIKLPQWLVQDIDRLRRKFLWRGEKNCLGGHCLVNWSKCCLPKQNGGLGIHNLEIQNEALLVKWVWLILSQPNSNWANTVRALYGTTDIHELSQHPLLSSQLSDILRTVRLFGSSFCTKPDGTVYWSWAADGIYSVSKAVKRLAHTGVIAPFYKIWRIRVPSKVKTFLGLLMLDRLLTQSNLLTRSWPTQTSCVLCQSQHVEDSDHLFRTCQFSTDIWTTVELQFNLSILRQMSSPTEMWLETKKLQTGESKNKWDVVWGATCWTLWKHRCRVIFDGDSPTLHRVLLDIELNVRNWSIIVYIFHLITQKRKQHKPSSTTFIPRPRLPFIGHGFPRSATAFDRWATAFDRSATTFIP</sequence>
<gene>
    <name evidence="2" type="ORF">LUZ62_033314</name>
</gene>
<dbReference type="AlphaFoldDB" id="A0AAV8HYB6"/>
<feature type="domain" description="Reverse transcriptase zinc-binding" evidence="1">
    <location>
        <begin position="143"/>
        <end position="225"/>
    </location>
</feature>
<evidence type="ECO:0000313" key="3">
    <source>
        <dbReference type="Proteomes" id="UP001140206"/>
    </source>
</evidence>
<reference evidence="2" key="1">
    <citation type="submission" date="2022-08" db="EMBL/GenBank/DDBJ databases">
        <authorList>
            <person name="Marques A."/>
        </authorList>
    </citation>
    <scope>NUCLEOTIDE SEQUENCE</scope>
    <source>
        <strain evidence="2">RhyPub2mFocal</strain>
        <tissue evidence="2">Leaves</tissue>
    </source>
</reference>
<comment type="caution">
    <text evidence="2">The sequence shown here is derived from an EMBL/GenBank/DDBJ whole genome shotgun (WGS) entry which is preliminary data.</text>
</comment>
<dbReference type="PANTHER" id="PTHR33116">
    <property type="entry name" value="REVERSE TRANSCRIPTASE ZINC-BINDING DOMAIN-CONTAINING PROTEIN-RELATED-RELATED"/>
    <property type="match status" value="1"/>
</dbReference>
<name>A0AAV8HYB6_9POAL</name>
<dbReference type="EMBL" id="JAMFTS010000001">
    <property type="protein sequence ID" value="KAJ4820748.1"/>
    <property type="molecule type" value="Genomic_DNA"/>
</dbReference>
<evidence type="ECO:0000259" key="1">
    <source>
        <dbReference type="Pfam" id="PF13966"/>
    </source>
</evidence>
<dbReference type="PANTHER" id="PTHR33116:SF78">
    <property type="entry name" value="OS12G0587133 PROTEIN"/>
    <property type="match status" value="1"/>
</dbReference>
<keyword evidence="3" id="KW-1185">Reference proteome</keyword>
<keyword evidence="2" id="KW-0808">Transferase</keyword>
<dbReference type="Proteomes" id="UP001140206">
    <property type="component" value="Chromosome 1"/>
</dbReference>
<proteinExistence type="predicted"/>
<dbReference type="InterPro" id="IPR026960">
    <property type="entry name" value="RVT-Znf"/>
</dbReference>